<feature type="transmembrane region" description="Helical" evidence="5">
    <location>
        <begin position="150"/>
        <end position="170"/>
    </location>
</feature>
<feature type="domain" description="NfeD-like C-terminal" evidence="6">
    <location>
        <begin position="201"/>
        <end position="256"/>
    </location>
</feature>
<keyword evidence="3 5" id="KW-1133">Transmembrane helix</keyword>
<proteinExistence type="predicted"/>
<accession>A0A382YE44</accession>
<dbReference type="GO" id="GO:0005886">
    <property type="term" value="C:plasma membrane"/>
    <property type="evidence" value="ECO:0007669"/>
    <property type="project" value="TreeGrafter"/>
</dbReference>
<evidence type="ECO:0000259" key="7">
    <source>
        <dbReference type="Pfam" id="PF24961"/>
    </source>
</evidence>
<organism evidence="8">
    <name type="scientific">marine metagenome</name>
    <dbReference type="NCBI Taxonomy" id="408172"/>
    <lineage>
        <taxon>unclassified sequences</taxon>
        <taxon>metagenomes</taxon>
        <taxon>ecological metagenomes</taxon>
    </lineage>
</organism>
<dbReference type="EMBL" id="UINC01174587">
    <property type="protein sequence ID" value="SVD80788.1"/>
    <property type="molecule type" value="Genomic_DNA"/>
</dbReference>
<reference evidence="8" key="1">
    <citation type="submission" date="2018-05" db="EMBL/GenBank/DDBJ databases">
        <authorList>
            <person name="Lanie J.A."/>
            <person name="Ng W.-L."/>
            <person name="Kazmierczak K.M."/>
            <person name="Andrzejewski T.M."/>
            <person name="Davidsen T.M."/>
            <person name="Wayne K.J."/>
            <person name="Tettelin H."/>
            <person name="Glass J.I."/>
            <person name="Rusch D."/>
            <person name="Podicherti R."/>
            <person name="Tsui H.-C.T."/>
            <person name="Winkler M.E."/>
        </authorList>
    </citation>
    <scope>NUCLEOTIDE SEQUENCE</scope>
</reference>
<feature type="transmembrane region" description="Helical" evidence="5">
    <location>
        <begin position="106"/>
        <end position="135"/>
    </location>
</feature>
<dbReference type="InterPro" id="IPR052165">
    <property type="entry name" value="Membrane_assoc_protease"/>
</dbReference>
<dbReference type="Gene3D" id="2.40.50.140">
    <property type="entry name" value="Nucleic acid-binding proteins"/>
    <property type="match status" value="1"/>
</dbReference>
<evidence type="ECO:0000256" key="2">
    <source>
        <dbReference type="ARBA" id="ARBA00022692"/>
    </source>
</evidence>
<evidence type="ECO:0000256" key="5">
    <source>
        <dbReference type="SAM" id="Phobius"/>
    </source>
</evidence>
<keyword evidence="2 5" id="KW-0812">Transmembrane</keyword>
<evidence type="ECO:0000256" key="4">
    <source>
        <dbReference type="ARBA" id="ARBA00023136"/>
    </source>
</evidence>
<feature type="non-terminal residue" evidence="8">
    <location>
        <position position="1"/>
    </location>
</feature>
<dbReference type="SUPFAM" id="SSF141322">
    <property type="entry name" value="NfeD domain-like"/>
    <property type="match status" value="1"/>
</dbReference>
<dbReference type="PANTHER" id="PTHR33507">
    <property type="entry name" value="INNER MEMBRANE PROTEIN YBBJ"/>
    <property type="match status" value="1"/>
</dbReference>
<evidence type="ECO:0000259" key="6">
    <source>
        <dbReference type="Pfam" id="PF01957"/>
    </source>
</evidence>
<dbReference type="PANTHER" id="PTHR33507:SF3">
    <property type="entry name" value="INNER MEMBRANE PROTEIN YBBJ"/>
    <property type="match status" value="1"/>
</dbReference>
<dbReference type="Pfam" id="PF01957">
    <property type="entry name" value="NfeD"/>
    <property type="match status" value="1"/>
</dbReference>
<comment type="subcellular location">
    <subcellularLocation>
        <location evidence="1">Membrane</location>
        <topology evidence="1">Multi-pass membrane protein</topology>
    </subcellularLocation>
</comment>
<dbReference type="InterPro" id="IPR056739">
    <property type="entry name" value="NfeD_membrane"/>
</dbReference>
<name>A0A382YE44_9ZZZZ</name>
<dbReference type="Pfam" id="PF24961">
    <property type="entry name" value="NfeD_membrane"/>
    <property type="match status" value="1"/>
</dbReference>
<evidence type="ECO:0000256" key="3">
    <source>
        <dbReference type="ARBA" id="ARBA00022989"/>
    </source>
</evidence>
<feature type="domain" description="NfeD integral membrane" evidence="7">
    <location>
        <begin position="48"/>
        <end position="171"/>
    </location>
</feature>
<dbReference type="AlphaFoldDB" id="A0A382YE44"/>
<evidence type="ECO:0000256" key="1">
    <source>
        <dbReference type="ARBA" id="ARBA00004141"/>
    </source>
</evidence>
<keyword evidence="4 5" id="KW-0472">Membrane</keyword>
<dbReference type="InterPro" id="IPR002810">
    <property type="entry name" value="NfeD-like_C"/>
</dbReference>
<evidence type="ECO:0000313" key="8">
    <source>
        <dbReference type="EMBL" id="SVD80788.1"/>
    </source>
</evidence>
<protein>
    <submittedName>
        <fullName evidence="8">Uncharacterized protein</fullName>
    </submittedName>
</protein>
<feature type="transmembrane region" description="Helical" evidence="5">
    <location>
        <begin position="43"/>
        <end position="63"/>
    </location>
</feature>
<feature type="transmembrane region" description="Helical" evidence="5">
    <location>
        <begin position="75"/>
        <end position="94"/>
    </location>
</feature>
<sequence length="257" mass="28181">LALLLGIADGELNHIDDVLNHMNLKDAKKVEIKESWSEMLVRFLTNPTVAPLFMSLGMLGLFFEIKSPGFGVPGILGLAFLALFFGSHLLVGLADMTEFIILFSGILLILLEILVIPGFGIAGISGIVLCFYAFFKMLIGVYPSPTDYQTAYMGLSLGILTAVIAAIILYKTLPHTALYKRLIPFTPQKSEEGFTISRGYESLIGEKGKTTTDLRPSGKVEILGKTYQAFSHGDYIDKNEAIQVDSIDENQLQVKKV</sequence>
<gene>
    <name evidence="8" type="ORF">METZ01_LOCUS433642</name>
</gene>
<dbReference type="InterPro" id="IPR012340">
    <property type="entry name" value="NA-bd_OB-fold"/>
</dbReference>